<reference evidence="1" key="1">
    <citation type="submission" date="2020-06" db="EMBL/GenBank/DDBJ databases">
        <title>Novel chitinolytic bacterium.</title>
        <authorList>
            <person name="Ungkulpasvich U."/>
            <person name="Kosugi A."/>
            <person name="Uke A."/>
        </authorList>
    </citation>
    <scope>NUCLEOTIDE SEQUENCE</scope>
    <source>
        <strain evidence="1">UUS1-1</strain>
    </source>
</reference>
<accession>A0A8J6HZE0</accession>
<dbReference type="RefSeq" id="WP_181339337.1">
    <property type="nucleotide sequence ID" value="NZ_JAAKDE010000009.1"/>
</dbReference>
<proteinExistence type="predicted"/>
<keyword evidence="2" id="KW-1185">Reference proteome</keyword>
<dbReference type="EMBL" id="JAAKDE010000009">
    <property type="protein sequence ID" value="MBA2132880.1"/>
    <property type="molecule type" value="Genomic_DNA"/>
</dbReference>
<dbReference type="AlphaFoldDB" id="A0A8J6HZE0"/>
<sequence>MTKKKLIIAFLLCLVISTLLFFLIRTYWWPQSEPIPLLPLVQEEDIAPVTNAGEGPQLKGVQIALVNKDNHLNWKLTVERVIEEGEICRLFGIKGEYFTVSGRKYLVEAAEGEMGQDFTWLRLTPEVVLTGEGIRMVAAEVNWEAAAGEEITGRGLEADRKNVKIQAERFTFNLEKQRMTLPGTSQWSFQ</sequence>
<gene>
    <name evidence="1" type="ORF">G5B42_04905</name>
</gene>
<name>A0A8J6HZE0_9FIRM</name>
<evidence type="ECO:0000313" key="1">
    <source>
        <dbReference type="EMBL" id="MBA2132880.1"/>
    </source>
</evidence>
<dbReference type="Proteomes" id="UP000657177">
    <property type="component" value="Unassembled WGS sequence"/>
</dbReference>
<organism evidence="1 2">
    <name type="scientific">Capillibacterium thermochitinicola</name>
    <dbReference type="NCBI Taxonomy" id="2699427"/>
    <lineage>
        <taxon>Bacteria</taxon>
        <taxon>Bacillati</taxon>
        <taxon>Bacillota</taxon>
        <taxon>Capillibacterium</taxon>
    </lineage>
</organism>
<protein>
    <submittedName>
        <fullName evidence="1">Uncharacterized protein</fullName>
    </submittedName>
</protein>
<evidence type="ECO:0000313" key="2">
    <source>
        <dbReference type="Proteomes" id="UP000657177"/>
    </source>
</evidence>
<comment type="caution">
    <text evidence="1">The sequence shown here is derived from an EMBL/GenBank/DDBJ whole genome shotgun (WGS) entry which is preliminary data.</text>
</comment>